<protein>
    <submittedName>
        <fullName evidence="1">Uncharacterized protein</fullName>
    </submittedName>
</protein>
<proteinExistence type="predicted"/>
<dbReference type="RefSeq" id="WP_249294778.1">
    <property type="nucleotide sequence ID" value="NZ_JACRSV010000002.1"/>
</dbReference>
<name>A0A926E4X5_9FIRM</name>
<evidence type="ECO:0000313" key="1">
    <source>
        <dbReference type="EMBL" id="MBC8559793.1"/>
    </source>
</evidence>
<dbReference type="EMBL" id="JACRSV010000002">
    <property type="protein sequence ID" value="MBC8559793.1"/>
    <property type="molecule type" value="Genomic_DNA"/>
</dbReference>
<dbReference type="Proteomes" id="UP000610760">
    <property type="component" value="Unassembled WGS sequence"/>
</dbReference>
<reference evidence="1" key="1">
    <citation type="submission" date="2020-08" db="EMBL/GenBank/DDBJ databases">
        <title>Genome public.</title>
        <authorList>
            <person name="Liu C."/>
            <person name="Sun Q."/>
        </authorList>
    </citation>
    <scope>NUCLEOTIDE SEQUENCE</scope>
    <source>
        <strain evidence="1">NSJ-33</strain>
    </source>
</reference>
<sequence length="234" mass="25771">MNMLQEKLNFLLNKYDISSDVQIIDCQNAVIDGKAVQLLPWRSERRFAELKKLVESGTLNGLSTMRITHIAHKGADLFELFFREADICETIMGSALTEIFAVSNGDTALNVLAKNQDGCVCTFELAATLSDGAEPIDKHEIIACSGIACDRVVDTQVPQSSVYVLGEKNTEQYTDVDMELFGLDIGQCAAVRNCFEMAKTGEDTEKIVFHLNQVVEAAKKSISEIENVILSKAI</sequence>
<dbReference type="AlphaFoldDB" id="A0A926E4X5"/>
<comment type="caution">
    <text evidence="1">The sequence shown here is derived from an EMBL/GenBank/DDBJ whole genome shotgun (WGS) entry which is preliminary data.</text>
</comment>
<evidence type="ECO:0000313" key="2">
    <source>
        <dbReference type="Proteomes" id="UP000610760"/>
    </source>
</evidence>
<keyword evidence="2" id="KW-1185">Reference proteome</keyword>
<organism evidence="1 2">
    <name type="scientific">Fumia xinanensis</name>
    <dbReference type="NCBI Taxonomy" id="2763659"/>
    <lineage>
        <taxon>Bacteria</taxon>
        <taxon>Bacillati</taxon>
        <taxon>Bacillota</taxon>
        <taxon>Clostridia</taxon>
        <taxon>Eubacteriales</taxon>
        <taxon>Oscillospiraceae</taxon>
        <taxon>Fumia</taxon>
    </lineage>
</organism>
<accession>A0A926E4X5</accession>
<gene>
    <name evidence="1" type="ORF">H8710_06880</name>
</gene>